<sequence>MGSLHNLILIYAAEFIHRKNHKFIIDAVKNNISDFNGIKILFAGKGELYEKLVIFKEIVSKAPSAKLTLLTSEEQKAKELINKYALKNVTVDYVKLEHLQKRLSEFKYGFLIRDNNIVNNIATPTKMNSYMACGLLPIYSDVIDDFKTNIHLGKYAVKIQHGQDLKTIAQAILDHHTLPVNNKFLLDVFRQNFENYYNDEKYLRHIVESTKEI</sequence>
<organism evidence="1 2">
    <name type="scientific">Chryseobacterium taklimakanense</name>
    <dbReference type="NCBI Taxonomy" id="536441"/>
    <lineage>
        <taxon>Bacteria</taxon>
        <taxon>Pseudomonadati</taxon>
        <taxon>Bacteroidota</taxon>
        <taxon>Flavobacteriia</taxon>
        <taxon>Flavobacteriales</taxon>
        <taxon>Weeksellaceae</taxon>
        <taxon>Chryseobacterium group</taxon>
        <taxon>Chryseobacterium</taxon>
    </lineage>
</organism>
<dbReference type="Gene3D" id="3.40.50.2000">
    <property type="entry name" value="Glycogen Phosphorylase B"/>
    <property type="match status" value="1"/>
</dbReference>
<evidence type="ECO:0008006" key="3">
    <source>
        <dbReference type="Google" id="ProtNLM"/>
    </source>
</evidence>
<evidence type="ECO:0000313" key="1">
    <source>
        <dbReference type="EMBL" id="AZI19821.1"/>
    </source>
</evidence>
<name>A0A3G8WTW5_9FLAO</name>
<dbReference type="RefSeq" id="WP_124784060.1">
    <property type="nucleotide sequence ID" value="NZ_CP034171.1"/>
</dbReference>
<dbReference type="AlphaFoldDB" id="A0A3G8WTW5"/>
<reference evidence="2" key="1">
    <citation type="submission" date="2018-11" db="EMBL/GenBank/DDBJ databases">
        <title>Proposal to divide the Flavobacteriaceae and reorganize its genera based on Amino Acid Identity values calculated from whole genome sequences.</title>
        <authorList>
            <person name="Nicholson A.C."/>
            <person name="Gulvik C.A."/>
            <person name="Whitney A.M."/>
            <person name="Humrighouse B.W."/>
            <person name="Bell M."/>
            <person name="Holmes B."/>
            <person name="Steigerwalt A.B."/>
            <person name="Villarma A."/>
            <person name="Sheth M."/>
            <person name="Batra D."/>
            <person name="Pryor J."/>
            <person name="Bernardet J.-F."/>
            <person name="Hugo C."/>
            <person name="Kampfer P."/>
            <person name="Newman J.D."/>
            <person name="McQuiston J.R."/>
        </authorList>
    </citation>
    <scope>NUCLEOTIDE SEQUENCE [LARGE SCALE GENOMIC DNA]</scope>
    <source>
        <strain evidence="2">H4753</strain>
    </source>
</reference>
<dbReference type="EMBL" id="CP034171">
    <property type="protein sequence ID" value="AZI19821.1"/>
    <property type="molecule type" value="Genomic_DNA"/>
</dbReference>
<dbReference type="Proteomes" id="UP000282297">
    <property type="component" value="Chromosome"/>
</dbReference>
<gene>
    <name evidence="1" type="ORF">EIH08_02960</name>
</gene>
<accession>A0A3G8WTW5</accession>
<protein>
    <recommendedName>
        <fullName evidence="3">Glycosyltransferase</fullName>
    </recommendedName>
</protein>
<evidence type="ECO:0000313" key="2">
    <source>
        <dbReference type="Proteomes" id="UP000282297"/>
    </source>
</evidence>
<proteinExistence type="predicted"/>